<dbReference type="InterPro" id="IPR029057">
    <property type="entry name" value="PRTase-like"/>
</dbReference>
<dbReference type="GO" id="GO:0016757">
    <property type="term" value="F:glycosyltransferase activity"/>
    <property type="evidence" value="ECO:0007669"/>
    <property type="project" value="UniProtKB-KW"/>
</dbReference>
<dbReference type="AlphaFoldDB" id="A0A4U8UGM7"/>
<comment type="caution">
    <text evidence="4">The sequence shown here is derived from an EMBL/GenBank/DDBJ whole genome shotgun (WGS) entry which is preliminary data.</text>
</comment>
<dbReference type="EMBL" id="JRPC02000046">
    <property type="protein sequence ID" value="TLE13377.1"/>
    <property type="molecule type" value="Genomic_DNA"/>
</dbReference>
<feature type="domain" description="Phosphoribosyltransferase" evidence="3">
    <location>
        <begin position="20"/>
        <end position="143"/>
    </location>
</feature>
<reference evidence="4 5" key="1">
    <citation type="journal article" date="2014" name="Genome Announc.">
        <title>Draft genome sequences of eight enterohepatic helicobacter species isolated from both laboratory and wild rodents.</title>
        <authorList>
            <person name="Sheh A."/>
            <person name="Shen Z."/>
            <person name="Fox J.G."/>
        </authorList>
    </citation>
    <scope>NUCLEOTIDE SEQUENCE [LARGE SCALE GENOMIC DNA]</scope>
    <source>
        <strain evidence="4 5">MIT-03-7007</strain>
    </source>
</reference>
<gene>
    <name evidence="4" type="ORF">LS72_010040</name>
</gene>
<keyword evidence="2" id="KW-0808">Transferase</keyword>
<dbReference type="PANTHER" id="PTHR43363">
    <property type="entry name" value="HYPOXANTHINE PHOSPHORIBOSYLTRANSFERASE"/>
    <property type="match status" value="1"/>
</dbReference>
<keyword evidence="1 4" id="KW-0328">Glycosyltransferase</keyword>
<evidence type="ECO:0000256" key="2">
    <source>
        <dbReference type="ARBA" id="ARBA00022679"/>
    </source>
</evidence>
<dbReference type="Proteomes" id="UP000029920">
    <property type="component" value="Unassembled WGS sequence"/>
</dbReference>
<name>A0A4U8UGM7_9HELI</name>
<dbReference type="Pfam" id="PF00156">
    <property type="entry name" value="Pribosyltran"/>
    <property type="match status" value="1"/>
</dbReference>
<dbReference type="CDD" id="cd06223">
    <property type="entry name" value="PRTases_typeI"/>
    <property type="match status" value="1"/>
</dbReference>
<keyword evidence="5" id="KW-1185">Reference proteome</keyword>
<dbReference type="InterPro" id="IPR000836">
    <property type="entry name" value="PRTase_dom"/>
</dbReference>
<dbReference type="SUPFAM" id="SSF53271">
    <property type="entry name" value="PRTase-like"/>
    <property type="match status" value="1"/>
</dbReference>
<evidence type="ECO:0000313" key="5">
    <source>
        <dbReference type="Proteomes" id="UP000029920"/>
    </source>
</evidence>
<evidence type="ECO:0000313" key="4">
    <source>
        <dbReference type="EMBL" id="TLE13377.1"/>
    </source>
</evidence>
<sequence>MRYYSYESFKTDMETLVCKLDFNPDGIVAISRGGLTMAHFLGIALDLRKIYTINAISFVNKIQQELQVSNIPELRDNSKILIVDEIIDSGTSMERVLSILKNINPNIEFKTAVIFAKKNARIQPDYFIQEAKEWIEFFWEVDILKSLRERRES</sequence>
<proteinExistence type="predicted"/>
<accession>A0A4U8UGM7</accession>
<dbReference type="Gene3D" id="3.40.50.2020">
    <property type="match status" value="1"/>
</dbReference>
<organism evidence="4 5">
    <name type="scientific">Helicobacter apodemus</name>
    <dbReference type="NCBI Taxonomy" id="135569"/>
    <lineage>
        <taxon>Bacteria</taxon>
        <taxon>Pseudomonadati</taxon>
        <taxon>Campylobacterota</taxon>
        <taxon>Epsilonproteobacteria</taxon>
        <taxon>Campylobacterales</taxon>
        <taxon>Helicobacteraceae</taxon>
        <taxon>Helicobacter</taxon>
    </lineage>
</organism>
<evidence type="ECO:0000259" key="3">
    <source>
        <dbReference type="Pfam" id="PF00156"/>
    </source>
</evidence>
<protein>
    <submittedName>
        <fullName evidence="4">Phosphoribosyltransferase</fullName>
    </submittedName>
</protein>
<dbReference type="PANTHER" id="PTHR43363:SF1">
    <property type="entry name" value="HYPOXANTHINE-GUANINE PHOSPHORIBOSYLTRANSFERASE"/>
    <property type="match status" value="1"/>
</dbReference>
<evidence type="ECO:0000256" key="1">
    <source>
        <dbReference type="ARBA" id="ARBA00022676"/>
    </source>
</evidence>
<dbReference type="RefSeq" id="WP_034554990.1">
    <property type="nucleotide sequence ID" value="NZ_JRPC02000046.1"/>
</dbReference>